<proteinExistence type="predicted"/>
<reference evidence="1 2" key="1">
    <citation type="submission" date="2022-05" db="EMBL/GenBank/DDBJ databases">
        <authorList>
            <consortium name="Genoscope - CEA"/>
            <person name="William W."/>
        </authorList>
    </citation>
    <scope>NUCLEOTIDE SEQUENCE [LARGE SCALE GENOMIC DNA]</scope>
</reference>
<evidence type="ECO:0000313" key="1">
    <source>
        <dbReference type="EMBL" id="CAH3176430.1"/>
    </source>
</evidence>
<keyword evidence="2" id="KW-1185">Reference proteome</keyword>
<name>A0ABN8RF12_9CNID</name>
<dbReference type="Proteomes" id="UP001159427">
    <property type="component" value="Unassembled WGS sequence"/>
</dbReference>
<evidence type="ECO:0008006" key="3">
    <source>
        <dbReference type="Google" id="ProtNLM"/>
    </source>
</evidence>
<dbReference type="EMBL" id="CALNXI010001758">
    <property type="protein sequence ID" value="CAH3176430.1"/>
    <property type="molecule type" value="Genomic_DNA"/>
</dbReference>
<sequence>MGIPGSQTGLEEVMCRVLGDFIEKALWEKLAVVLYYEALLNNWRRVFQALDQCNLRLSPTKTVVRPKITSILGWIWSQGRYDTRIEQTVHDGQRWGGVLLLRLLVVICAFKRCLRRGRANGRALGGSGPTLCSLHLCLNAGECSMMGNQISDLLRDLPCNKEEPLWGGNAERALWQSARGRGGNYRGEVGEWDGSLVAFQNSRETQLVLDFKKGV</sequence>
<evidence type="ECO:0000313" key="2">
    <source>
        <dbReference type="Proteomes" id="UP001159427"/>
    </source>
</evidence>
<protein>
    <recommendedName>
        <fullName evidence="3">Reverse transcriptase</fullName>
    </recommendedName>
</protein>
<organism evidence="1 2">
    <name type="scientific">Porites evermanni</name>
    <dbReference type="NCBI Taxonomy" id="104178"/>
    <lineage>
        <taxon>Eukaryota</taxon>
        <taxon>Metazoa</taxon>
        <taxon>Cnidaria</taxon>
        <taxon>Anthozoa</taxon>
        <taxon>Hexacorallia</taxon>
        <taxon>Scleractinia</taxon>
        <taxon>Fungiina</taxon>
        <taxon>Poritidae</taxon>
        <taxon>Porites</taxon>
    </lineage>
</organism>
<comment type="caution">
    <text evidence="1">The sequence shown here is derived from an EMBL/GenBank/DDBJ whole genome shotgun (WGS) entry which is preliminary data.</text>
</comment>
<gene>
    <name evidence="1" type="ORF">PEVE_00010635</name>
</gene>
<accession>A0ABN8RF12</accession>